<dbReference type="PANTHER" id="PTHR31909:SF3">
    <property type="entry name" value="SIMILAR TO PROTEIN C20ORF85 HOMOLOG"/>
    <property type="match status" value="1"/>
</dbReference>
<evidence type="ECO:0000313" key="3">
    <source>
        <dbReference type="RefSeq" id="XP_017770101.1"/>
    </source>
</evidence>
<dbReference type="PANTHER" id="PTHR31909">
    <property type="entry name" value="CHROMOSOME 20 ORF85 FAMILY MEMBER"/>
    <property type="match status" value="1"/>
</dbReference>
<organism evidence="2 3">
    <name type="scientific">Nicrophorus vespilloides</name>
    <name type="common">Boreal carrion beetle</name>
    <dbReference type="NCBI Taxonomy" id="110193"/>
    <lineage>
        <taxon>Eukaryota</taxon>
        <taxon>Metazoa</taxon>
        <taxon>Ecdysozoa</taxon>
        <taxon>Arthropoda</taxon>
        <taxon>Hexapoda</taxon>
        <taxon>Insecta</taxon>
        <taxon>Pterygota</taxon>
        <taxon>Neoptera</taxon>
        <taxon>Endopterygota</taxon>
        <taxon>Coleoptera</taxon>
        <taxon>Polyphaga</taxon>
        <taxon>Staphyliniformia</taxon>
        <taxon>Silphidae</taxon>
        <taxon>Nicrophorinae</taxon>
        <taxon>Nicrophorus</taxon>
    </lineage>
</organism>
<reference evidence="3" key="1">
    <citation type="submission" date="2025-08" db="UniProtKB">
        <authorList>
            <consortium name="RefSeq"/>
        </authorList>
    </citation>
    <scope>IDENTIFICATION</scope>
    <source>
        <tissue evidence="3">Whole Larva</tissue>
    </source>
</reference>
<dbReference type="Pfam" id="PF14945">
    <property type="entry name" value="LLC1"/>
    <property type="match status" value="1"/>
</dbReference>
<proteinExistence type="predicted"/>
<dbReference type="GeneID" id="108557901"/>
<feature type="region of interest" description="Disordered" evidence="1">
    <location>
        <begin position="50"/>
        <end position="92"/>
    </location>
</feature>
<evidence type="ECO:0000256" key="1">
    <source>
        <dbReference type="SAM" id="MobiDB-lite"/>
    </source>
</evidence>
<dbReference type="RefSeq" id="XP_017770101.1">
    <property type="nucleotide sequence ID" value="XM_017914612.1"/>
</dbReference>
<name>A0ABM1M6A1_NICVS</name>
<keyword evidence="2" id="KW-1185">Reference proteome</keyword>
<accession>A0ABM1M6A1</accession>
<protein>
    <submittedName>
        <fullName evidence="3">Uncharacterized protein C20orf85 homolog</fullName>
    </submittedName>
</protein>
<dbReference type="InterPro" id="IPR020339">
    <property type="entry name" value="C20orf85-like"/>
</dbReference>
<sequence>MNNFVLKDGVMKEQIGTERRTSERWGKRWSFLLDSDQRCLQIAREPSISEQQEYSVGGRGTMTTRRKGPKLPAVSTRDPESSGPMPLTTTGEVGWRSSKACCNLETLGPLYVSPRTTMDPPFGEPTSDFKYIMLG</sequence>
<evidence type="ECO:0000313" key="2">
    <source>
        <dbReference type="Proteomes" id="UP000695000"/>
    </source>
</evidence>
<dbReference type="Proteomes" id="UP000695000">
    <property type="component" value="Unplaced"/>
</dbReference>
<gene>
    <name evidence="3" type="primary">LOC108557901</name>
</gene>